<organism evidence="4 5">
    <name type="scientific">Hydrocarboniphaga effusa AP103</name>
    <dbReference type="NCBI Taxonomy" id="1172194"/>
    <lineage>
        <taxon>Bacteria</taxon>
        <taxon>Pseudomonadati</taxon>
        <taxon>Pseudomonadota</taxon>
        <taxon>Gammaproteobacteria</taxon>
        <taxon>Nevskiales</taxon>
        <taxon>Nevskiaceae</taxon>
        <taxon>Hydrocarboniphaga</taxon>
    </lineage>
</organism>
<evidence type="ECO:0000313" key="5">
    <source>
        <dbReference type="Proteomes" id="UP000003704"/>
    </source>
</evidence>
<feature type="domain" description="Amidase" evidence="3">
    <location>
        <begin position="133"/>
        <end position="392"/>
    </location>
</feature>
<feature type="region of interest" description="Disordered" evidence="1">
    <location>
        <begin position="602"/>
        <end position="628"/>
    </location>
</feature>
<feature type="signal peptide" evidence="2">
    <location>
        <begin position="1"/>
        <end position="34"/>
    </location>
</feature>
<reference evidence="4 5" key="1">
    <citation type="journal article" date="2012" name="J. Bacteriol.">
        <title>Genome Sequence of n-Alkane-Degrading Hydrocarboniphaga effusa Strain AP103T (ATCC BAA-332T).</title>
        <authorList>
            <person name="Chang H.K."/>
            <person name="Zylstra G.J."/>
            <person name="Chae J.C."/>
        </authorList>
    </citation>
    <scope>NUCLEOTIDE SEQUENCE [LARGE SCALE GENOMIC DNA]</scope>
    <source>
        <strain evidence="4 5">AP103</strain>
    </source>
</reference>
<dbReference type="InterPro" id="IPR023631">
    <property type="entry name" value="Amidase_dom"/>
</dbReference>
<evidence type="ECO:0000256" key="1">
    <source>
        <dbReference type="SAM" id="MobiDB-lite"/>
    </source>
</evidence>
<keyword evidence="2" id="KW-0732">Signal</keyword>
<dbReference type="EMBL" id="AKGD01000003">
    <property type="protein sequence ID" value="EIT68479.1"/>
    <property type="molecule type" value="Genomic_DNA"/>
</dbReference>
<name>I7Z9J8_9GAMM</name>
<dbReference type="Gene3D" id="3.90.1300.10">
    <property type="entry name" value="Amidase signature (AS) domain"/>
    <property type="match status" value="1"/>
</dbReference>
<evidence type="ECO:0000256" key="2">
    <source>
        <dbReference type="SAM" id="SignalP"/>
    </source>
</evidence>
<feature type="chain" id="PRO_5003712527" description="Amidase domain-containing protein" evidence="2">
    <location>
        <begin position="35"/>
        <end position="684"/>
    </location>
</feature>
<dbReference type="Proteomes" id="UP000003704">
    <property type="component" value="Unassembled WGS sequence"/>
</dbReference>
<protein>
    <recommendedName>
        <fullName evidence="3">Amidase domain-containing protein</fullName>
    </recommendedName>
</protein>
<dbReference type="Pfam" id="PF01425">
    <property type="entry name" value="Amidase"/>
    <property type="match status" value="1"/>
</dbReference>
<sequence>MSNRYRSAPRANSRWRWLLAFCIAAGTTAAPASAADKGFHLEEATIPQIQQAILDKRISSTELVSLYLKRIKAYDGVCVSQPKGILGPITTIPNAGQINSLATLNLRPATLKKWGFDKRKARSLTDKKDADPAMPDAFEIAAAQDAAFARTGKLVGPLHGVVMAIKDQYDTFDMRTTSGADVDYANDRPPDDATFVKRLREAGAIVIAKSNLGEYASGIPRSSYGGTFCNPYDTERSPRGSSSGSGSAVGANLVMCAIAEESGSSIRGPASAASAVGIAATEELVSRDGMVQIGINTRVGPICRTVADAARVLDVIAGYDPKDELTAFTVGRMPTQPYVSYTQPQRLDGLRIGVLREYMNKSLFTKADEQTIDLVDAGIAQLSKLGATVVDPGPQGDLLGACIRKYAPQDSNKLFTRRFPELFPVDEHGKPTADHTARLIDFKMNPDQVPQQLTLREFGSSSGDGQSKYFIDLYLRERGDAKIKTNADLITYARFHQDPTFPDRLKGRENVQKAQELDMGDRLLLRFSVQQTLLACMAEQQLDALVYPTSNLPPTKLGAPGGPPVNGRSASGVWTFMGAQGFPVITVPAGFTTEVYDLIRDPSAPQTPEEAWGRGGGGGGGENRLAGDDRTRLVGPVRASLPVGIDFAGRPFSEPLLLKIAAAFESATQARRPPPAFGPLRKEP</sequence>
<dbReference type="SUPFAM" id="SSF75304">
    <property type="entry name" value="Amidase signature (AS) enzymes"/>
    <property type="match status" value="1"/>
</dbReference>
<feature type="compositionally biased region" description="Gly residues" evidence="1">
    <location>
        <begin position="613"/>
        <end position="622"/>
    </location>
</feature>
<keyword evidence="5" id="KW-1185">Reference proteome</keyword>
<accession>I7Z9J8</accession>
<evidence type="ECO:0000259" key="3">
    <source>
        <dbReference type="Pfam" id="PF01425"/>
    </source>
</evidence>
<dbReference type="STRING" id="1172194.WQQ_36740"/>
<dbReference type="PANTHER" id="PTHR42678:SF34">
    <property type="entry name" value="OS04G0183300 PROTEIN"/>
    <property type="match status" value="1"/>
</dbReference>
<evidence type="ECO:0000313" key="4">
    <source>
        <dbReference type="EMBL" id="EIT68479.1"/>
    </source>
</evidence>
<dbReference type="RefSeq" id="WP_007186611.1">
    <property type="nucleotide sequence ID" value="NZ_AKGD01000003.1"/>
</dbReference>
<dbReference type="OrthoDB" id="9811471at2"/>
<dbReference type="AlphaFoldDB" id="I7Z9J8"/>
<dbReference type="PANTHER" id="PTHR42678">
    <property type="entry name" value="AMIDASE"/>
    <property type="match status" value="1"/>
</dbReference>
<proteinExistence type="predicted"/>
<dbReference type="InterPro" id="IPR036928">
    <property type="entry name" value="AS_sf"/>
</dbReference>
<comment type="caution">
    <text evidence="4">The sequence shown here is derived from an EMBL/GenBank/DDBJ whole genome shotgun (WGS) entry which is preliminary data.</text>
</comment>
<gene>
    <name evidence="4" type="ORF">WQQ_36740</name>
</gene>